<dbReference type="InterPro" id="IPR011050">
    <property type="entry name" value="Pectin_lyase_fold/virulence"/>
</dbReference>
<gene>
    <name evidence="6" type="ORF">STSP1_02227</name>
</gene>
<dbReference type="EMBL" id="CP021023">
    <property type="protein sequence ID" value="ARN57801.1"/>
    <property type="molecule type" value="Genomic_DNA"/>
</dbReference>
<dbReference type="KEGG" id="pbp:STSP1_02227"/>
<feature type="coiled-coil region" evidence="1">
    <location>
        <begin position="710"/>
        <end position="740"/>
    </location>
</feature>
<feature type="domain" description="Right handed beta helix" evidence="5">
    <location>
        <begin position="401"/>
        <end position="539"/>
    </location>
</feature>
<keyword evidence="7" id="KW-1185">Reference proteome</keyword>
<name>A0A1W6LPX5_9BACT</name>
<dbReference type="Gene3D" id="2.160.20.10">
    <property type="entry name" value="Single-stranded right-handed beta-helix, Pectin lyase-like"/>
    <property type="match status" value="2"/>
</dbReference>
<dbReference type="SUPFAM" id="SSF51126">
    <property type="entry name" value="Pectin lyase-like"/>
    <property type="match status" value="2"/>
</dbReference>
<dbReference type="InterPro" id="IPR012334">
    <property type="entry name" value="Pectin_lyas_fold"/>
</dbReference>
<accession>A0A1W6LPX5</accession>
<evidence type="ECO:0000313" key="6">
    <source>
        <dbReference type="EMBL" id="ARN57801.1"/>
    </source>
</evidence>
<dbReference type="RefSeq" id="WP_085756420.1">
    <property type="nucleotide sequence ID" value="NZ_CP021023.1"/>
</dbReference>
<dbReference type="InterPro" id="IPR007742">
    <property type="entry name" value="NosD_dom"/>
</dbReference>
<feature type="chain" id="PRO_5013184760" evidence="2">
    <location>
        <begin position="19"/>
        <end position="742"/>
    </location>
</feature>
<organism evidence="6 7">
    <name type="scientific">Sedimentisphaera salicampi</name>
    <dbReference type="NCBI Taxonomy" id="1941349"/>
    <lineage>
        <taxon>Bacteria</taxon>
        <taxon>Pseudomonadati</taxon>
        <taxon>Planctomycetota</taxon>
        <taxon>Phycisphaerae</taxon>
        <taxon>Sedimentisphaerales</taxon>
        <taxon>Sedimentisphaeraceae</taxon>
        <taxon>Sedimentisphaera</taxon>
    </lineage>
</organism>
<dbReference type="STRING" id="1941349.STSP1_02227"/>
<dbReference type="Pfam" id="PF13229">
    <property type="entry name" value="Beta_helix"/>
    <property type="match status" value="1"/>
</dbReference>
<dbReference type="InterPro" id="IPR006626">
    <property type="entry name" value="PbH1"/>
</dbReference>
<keyword evidence="2" id="KW-0732">Signal</keyword>
<evidence type="ECO:0000259" key="4">
    <source>
        <dbReference type="Pfam" id="PF06889"/>
    </source>
</evidence>
<feature type="domain" description="DUF1266" evidence="4">
    <location>
        <begin position="93"/>
        <end position="258"/>
    </location>
</feature>
<keyword evidence="1" id="KW-0175">Coiled coil</keyword>
<dbReference type="SMART" id="SM00710">
    <property type="entry name" value="PbH1"/>
    <property type="match status" value="5"/>
</dbReference>
<feature type="domain" description="Periplasmic copper-binding protein NosD beta helix" evidence="3">
    <location>
        <begin position="581"/>
        <end position="697"/>
    </location>
</feature>
<proteinExistence type="predicted"/>
<dbReference type="Proteomes" id="UP000193334">
    <property type="component" value="Chromosome"/>
</dbReference>
<evidence type="ECO:0000259" key="5">
    <source>
        <dbReference type="Pfam" id="PF13229"/>
    </source>
</evidence>
<evidence type="ECO:0000259" key="3">
    <source>
        <dbReference type="Pfam" id="PF05048"/>
    </source>
</evidence>
<evidence type="ECO:0000256" key="1">
    <source>
        <dbReference type="SAM" id="Coils"/>
    </source>
</evidence>
<dbReference type="InterPro" id="IPR009677">
    <property type="entry name" value="DUF1266"/>
</dbReference>
<dbReference type="Pfam" id="PF06889">
    <property type="entry name" value="DUF1266"/>
    <property type="match status" value="1"/>
</dbReference>
<dbReference type="InterPro" id="IPR039448">
    <property type="entry name" value="Beta_helix"/>
</dbReference>
<evidence type="ECO:0000313" key="7">
    <source>
        <dbReference type="Proteomes" id="UP000193334"/>
    </source>
</evidence>
<dbReference type="AlphaFoldDB" id="A0A1W6LPX5"/>
<feature type="signal peptide" evidence="2">
    <location>
        <begin position="1"/>
        <end position="18"/>
    </location>
</feature>
<dbReference type="Pfam" id="PF05048">
    <property type="entry name" value="NosD"/>
    <property type="match status" value="1"/>
</dbReference>
<reference evidence="7" key="1">
    <citation type="submission" date="2017-04" db="EMBL/GenBank/DDBJ databases">
        <title>Comparative genomics and description of representatives of a novel lineage of planctomycetes thriving in anoxic sediments.</title>
        <authorList>
            <person name="Spring S."/>
            <person name="Bunk B."/>
            <person name="Sproer C."/>
        </authorList>
    </citation>
    <scope>NUCLEOTIDE SEQUENCE [LARGE SCALE GENOMIC DNA]</scope>
    <source>
        <strain evidence="7">ST-PulAB-D4</strain>
    </source>
</reference>
<evidence type="ECO:0000256" key="2">
    <source>
        <dbReference type="SAM" id="SignalP"/>
    </source>
</evidence>
<sequence precursor="true">MKYLYVLAAVCISALCLAEIPEDWKKSIENGNISYTMKRNPPAELAPKEYNDVQRWGLMAGAVLAYHNHFFLDSFETSCVDNKWSMAEDKALLESSWGITCREDYLSTMRSLFSAGHRAGFKRVSNYAGKINEKYFDDIFAGSVDKPGEAYPLYIAKEFGPQLKDKSITGWDFTRVIYLSRNCSKLGYISEQLAWEYIYEASVILQRTFDSWDELFDNYIIGRNFWSFSSSLERNARFNNEIRRLKKVKDSSAFNLDWNLKLSKEKMFAPGQQADIETEPVEMNFELSKSIQLSDIKEQFENVISVPSDCKTIEKAMERAQAGDCIYAEKGTYYFQEPLVFKTGVSLIGQSRDEVVLSVIKTNSQVIKLKDAMDVKLCNFTVKQTAFNFDKENTSSLLGLGKSSCAVENLKVEGKSLYGIYSRGDKVKIINCEVDTKQLCIYLRCKKAEIKGCLLSGSSKIGIKNKSSELTVSDTYIAGKGAGIANFSADLYVADCFIENNRYGISSQKSSKMNISDTFIVSNDTGCIVQGCNNFVVSDVQFVGNSFGFRINFAENSKTERNLFYLNHMQGCRIRGDVESLNLKSNIFRKNGFAGLDIESRFSKQLIVDNNLFDENVKFAMHASSVGVSLKGNIFTRTNGPALYLTSCPQYDPIDGNEFIDNYGIPVLVSKSVDEFCEKTTSITRNNKFKNNSSLLNISHEPEIEHGWPLDKYLKYMKKLEETKEKLQETREKAEEIEESEG</sequence>
<protein>
    <submittedName>
        <fullName evidence="6">Nitrous oxide reductase family maturation protein NosD</fullName>
    </submittedName>
</protein>